<gene>
    <name evidence="1" type="primary">WBGene00093001</name>
</gene>
<reference evidence="1" key="2">
    <citation type="submission" date="2022-06" db="UniProtKB">
        <authorList>
            <consortium name="EnsemblMetazoa"/>
        </authorList>
    </citation>
    <scope>IDENTIFICATION</scope>
    <source>
        <strain evidence="1">PS312</strain>
    </source>
</reference>
<protein>
    <submittedName>
        <fullName evidence="1">Uncharacterized protein</fullName>
    </submittedName>
</protein>
<keyword evidence="2" id="KW-1185">Reference proteome</keyword>
<accession>A0A8R1Y6S7</accession>
<dbReference type="Proteomes" id="UP000005239">
    <property type="component" value="Unassembled WGS sequence"/>
</dbReference>
<accession>A0A454XQP8</accession>
<organism evidence="1 2">
    <name type="scientific">Pristionchus pacificus</name>
    <name type="common">Parasitic nematode worm</name>
    <dbReference type="NCBI Taxonomy" id="54126"/>
    <lineage>
        <taxon>Eukaryota</taxon>
        <taxon>Metazoa</taxon>
        <taxon>Ecdysozoa</taxon>
        <taxon>Nematoda</taxon>
        <taxon>Chromadorea</taxon>
        <taxon>Rhabditida</taxon>
        <taxon>Rhabditina</taxon>
        <taxon>Diplogasteromorpha</taxon>
        <taxon>Diplogasteroidea</taxon>
        <taxon>Neodiplogasteridae</taxon>
        <taxon>Pristionchus</taxon>
    </lineage>
</organism>
<reference evidence="2" key="1">
    <citation type="journal article" date="2008" name="Nat. Genet.">
        <title>The Pristionchus pacificus genome provides a unique perspective on nematode lifestyle and parasitism.</title>
        <authorList>
            <person name="Dieterich C."/>
            <person name="Clifton S.W."/>
            <person name="Schuster L.N."/>
            <person name="Chinwalla A."/>
            <person name="Delehaunty K."/>
            <person name="Dinkelacker I."/>
            <person name="Fulton L."/>
            <person name="Fulton R."/>
            <person name="Godfrey J."/>
            <person name="Minx P."/>
            <person name="Mitreva M."/>
            <person name="Roeseler W."/>
            <person name="Tian H."/>
            <person name="Witte H."/>
            <person name="Yang S.P."/>
            <person name="Wilson R.K."/>
            <person name="Sommer R.J."/>
        </authorList>
    </citation>
    <scope>NUCLEOTIDE SEQUENCE [LARGE SCALE GENOMIC DNA]</scope>
    <source>
        <strain evidence="2">PS312</strain>
    </source>
</reference>
<dbReference type="EnsemblMetazoa" id="PPA03447.1">
    <property type="protein sequence ID" value="PPA03447.1"/>
    <property type="gene ID" value="WBGene00093001"/>
</dbReference>
<dbReference type="AlphaFoldDB" id="A0A454XQP8"/>
<evidence type="ECO:0000313" key="1">
    <source>
        <dbReference type="EnsemblMetazoa" id="PPA03447.1"/>
    </source>
</evidence>
<evidence type="ECO:0000313" key="2">
    <source>
        <dbReference type="Proteomes" id="UP000005239"/>
    </source>
</evidence>
<sequence>MCTPFAMHWFISTTPDWVSFECFGCRKVGKFNCFSLACTNDPDIHLFCPDCAQYHDTRLNFSCPACLLRDEVDNCKAEAAKRLIANTPLLTVSHLRECRITSKEAEEKIEKKMKYEEEEKDYVLIDMNDVEYQK</sequence>
<name>A0A454XQP8_PRIPA</name>
<proteinExistence type="predicted"/>